<protein>
    <submittedName>
        <fullName evidence="1">Phage tail assembly protein</fullName>
    </submittedName>
</protein>
<evidence type="ECO:0000313" key="1">
    <source>
        <dbReference type="EMBL" id="UNM95665.1"/>
    </source>
</evidence>
<dbReference type="RefSeq" id="WP_242148136.1">
    <property type="nucleotide sequence ID" value="NZ_CP093379.1"/>
</dbReference>
<name>A0ABY3X1A7_9GAMM</name>
<organism evidence="1 2">
    <name type="scientific">Ignatzschineria rhizosphaerae</name>
    <dbReference type="NCBI Taxonomy" id="2923279"/>
    <lineage>
        <taxon>Bacteria</taxon>
        <taxon>Pseudomonadati</taxon>
        <taxon>Pseudomonadota</taxon>
        <taxon>Gammaproteobacteria</taxon>
        <taxon>Cardiobacteriales</taxon>
        <taxon>Ignatzschineriaceae</taxon>
        <taxon>Ignatzschineria</taxon>
    </lineage>
</organism>
<dbReference type="InterPro" id="IPR056974">
    <property type="entry name" value="Tail_Gp41-like"/>
</dbReference>
<gene>
    <name evidence="1" type="ORF">MMG00_10635</name>
</gene>
<reference evidence="1 2" key="1">
    <citation type="submission" date="2022-03" db="EMBL/GenBank/DDBJ databases">
        <title>Ignatzschineria rhizosphaerae HR5S32.</title>
        <authorList>
            <person name="Sun J.Q."/>
            <person name="Feng J.Y."/>
        </authorList>
    </citation>
    <scope>NUCLEOTIDE SEQUENCE [LARGE SCALE GENOMIC DNA]</scope>
    <source>
        <strain evidence="1 2">HR5S32</strain>
    </source>
</reference>
<sequence>MSNFTFDFYDGLALGEGENAERQKTVTLRDLSAAEIFRAEDQSEQPTRTADGWELIVSPAKLSRELIRLSVVSIGQIDGLSIRTMGMLSSRDLQLLYAKHEEFSGLQDALLSKRLEEAKKLGKP</sequence>
<dbReference type="EMBL" id="CP093379">
    <property type="protein sequence ID" value="UNM95665.1"/>
    <property type="molecule type" value="Genomic_DNA"/>
</dbReference>
<keyword evidence="2" id="KW-1185">Reference proteome</keyword>
<accession>A0ABY3X1A7</accession>
<dbReference type="Pfam" id="PF23746">
    <property type="entry name" value="Gp41_Mu"/>
    <property type="match status" value="1"/>
</dbReference>
<dbReference type="Proteomes" id="UP000829542">
    <property type="component" value="Chromosome"/>
</dbReference>
<evidence type="ECO:0000313" key="2">
    <source>
        <dbReference type="Proteomes" id="UP000829542"/>
    </source>
</evidence>
<proteinExistence type="predicted"/>